<dbReference type="Proteomes" id="UP000636800">
    <property type="component" value="Chromosome 1"/>
</dbReference>
<dbReference type="AlphaFoldDB" id="A0A835S7R8"/>
<dbReference type="PANTHER" id="PTHR34956:SF2">
    <property type="entry name" value="OS05G0397300 PROTEIN"/>
    <property type="match status" value="1"/>
</dbReference>
<gene>
    <name evidence="2" type="ORF">HPP92_003158</name>
</gene>
<evidence type="ECO:0000313" key="2">
    <source>
        <dbReference type="EMBL" id="KAG0498467.1"/>
    </source>
</evidence>
<sequence>MELEDDVFYADLNKQISLLITEDDDDDEENNGQKLPVRYPPAPVQVYAHFPQIMVPPTYYYELICKRESKGTGVFIPRSSFPRKKSSQTKQSHKASAVSHISTESCNHSNLNNNINKNNKGHKFGSLEKLNG</sequence>
<accession>A0A835S7R8</accession>
<reference evidence="2 3" key="1">
    <citation type="journal article" date="2020" name="Nat. Food">
        <title>A phased Vanilla planifolia genome enables genetic improvement of flavour and production.</title>
        <authorList>
            <person name="Hasing T."/>
            <person name="Tang H."/>
            <person name="Brym M."/>
            <person name="Khazi F."/>
            <person name="Huang T."/>
            <person name="Chambers A.H."/>
        </authorList>
    </citation>
    <scope>NUCLEOTIDE SEQUENCE [LARGE SCALE GENOMIC DNA]</scope>
    <source>
        <tissue evidence="2">Leaf</tissue>
    </source>
</reference>
<dbReference type="PANTHER" id="PTHR34956">
    <property type="entry name" value="OS05G0397300 PROTEIN"/>
    <property type="match status" value="1"/>
</dbReference>
<feature type="compositionally biased region" description="Basic residues" evidence="1">
    <location>
        <begin position="81"/>
        <end position="93"/>
    </location>
</feature>
<protein>
    <submittedName>
        <fullName evidence="2">Uncharacterized protein</fullName>
    </submittedName>
</protein>
<dbReference type="EMBL" id="JADCNL010000001">
    <property type="protein sequence ID" value="KAG0498467.1"/>
    <property type="molecule type" value="Genomic_DNA"/>
</dbReference>
<dbReference type="OrthoDB" id="1883087at2759"/>
<evidence type="ECO:0000256" key="1">
    <source>
        <dbReference type="SAM" id="MobiDB-lite"/>
    </source>
</evidence>
<proteinExistence type="predicted"/>
<organism evidence="2 3">
    <name type="scientific">Vanilla planifolia</name>
    <name type="common">Vanilla</name>
    <dbReference type="NCBI Taxonomy" id="51239"/>
    <lineage>
        <taxon>Eukaryota</taxon>
        <taxon>Viridiplantae</taxon>
        <taxon>Streptophyta</taxon>
        <taxon>Embryophyta</taxon>
        <taxon>Tracheophyta</taxon>
        <taxon>Spermatophyta</taxon>
        <taxon>Magnoliopsida</taxon>
        <taxon>Liliopsida</taxon>
        <taxon>Asparagales</taxon>
        <taxon>Orchidaceae</taxon>
        <taxon>Vanilloideae</taxon>
        <taxon>Vanilleae</taxon>
        <taxon>Vanilla</taxon>
    </lineage>
</organism>
<keyword evidence="3" id="KW-1185">Reference proteome</keyword>
<feature type="compositionally biased region" description="Low complexity" evidence="1">
    <location>
        <begin position="107"/>
        <end position="118"/>
    </location>
</feature>
<name>A0A835S7R8_VANPL</name>
<feature type="region of interest" description="Disordered" evidence="1">
    <location>
        <begin position="76"/>
        <end position="132"/>
    </location>
</feature>
<comment type="caution">
    <text evidence="2">The sequence shown here is derived from an EMBL/GenBank/DDBJ whole genome shotgun (WGS) entry which is preliminary data.</text>
</comment>
<evidence type="ECO:0000313" key="3">
    <source>
        <dbReference type="Proteomes" id="UP000636800"/>
    </source>
</evidence>